<evidence type="ECO:0000313" key="1">
    <source>
        <dbReference type="EMBL" id="KAI4578111.1"/>
    </source>
</evidence>
<dbReference type="Proteomes" id="UP001057279">
    <property type="component" value="Linkage Group LG12"/>
</dbReference>
<dbReference type="EMBL" id="CM043037">
    <property type="protein sequence ID" value="KAI4578111.1"/>
    <property type="molecule type" value="Genomic_DNA"/>
</dbReference>
<name>A0ACB9US02_9CETA</name>
<evidence type="ECO:0000313" key="2">
    <source>
        <dbReference type="Proteomes" id="UP001057279"/>
    </source>
</evidence>
<comment type="caution">
    <text evidence="1">The sequence shown here is derived from an EMBL/GenBank/DDBJ whole genome shotgun (WGS) entry which is preliminary data.</text>
</comment>
<keyword evidence="2" id="KW-1185">Reference proteome</keyword>
<sequence>LSAYKAKNNRNRERTTTASQDSRGRPIRLTRRVQEGKQKLKNHKESPQRSSGSHLAAYIHIACGARFQELQVTPTSGKTSLICPEASFKTSGVKMGFVTTEEISDRSWKGKGLQLTITQSSELKEKLPNFNFTFLSPIYRKDATTIKIAKEHGAIDIAFMSPTLSGEMRQRTVREKVTAPRVSDRFLTMDIHSPPVTHNQKISSVEERIQRVPEQQFNQTANQQSNLTRYTQASKTSHRQPWSKLSGTDIVTKWNDLLYFVKAPPIGSSVGSLGNPPLMKTGGFQ</sequence>
<feature type="non-terminal residue" evidence="1">
    <location>
        <position position="1"/>
    </location>
</feature>
<accession>A0ACB9US02</accession>
<protein>
    <submittedName>
        <fullName evidence="1">Uncharacterized protein</fullName>
    </submittedName>
</protein>
<gene>
    <name evidence="1" type="ORF">MJG53_010966</name>
</gene>
<reference evidence="1" key="1">
    <citation type="submission" date="2022-03" db="EMBL/GenBank/DDBJ databases">
        <title>Genomic analyses of argali, domestic sheep and their hybrids provide insights into chromosomal evolution, heterosis and genetic basis of agronomic traits.</title>
        <authorList>
            <person name="Li M."/>
        </authorList>
    </citation>
    <scope>NUCLEOTIDE SEQUENCE</scope>
    <source>
        <strain evidence="1">F1 hybrid</strain>
    </source>
</reference>
<organism evidence="1 2">
    <name type="scientific">Ovis ammon polii x Ovis aries</name>
    <dbReference type="NCBI Taxonomy" id="2918886"/>
    <lineage>
        <taxon>Eukaryota</taxon>
        <taxon>Metazoa</taxon>
        <taxon>Chordata</taxon>
        <taxon>Craniata</taxon>
        <taxon>Vertebrata</taxon>
        <taxon>Euteleostomi</taxon>
        <taxon>Mammalia</taxon>
        <taxon>Eutheria</taxon>
        <taxon>Laurasiatheria</taxon>
        <taxon>Artiodactyla</taxon>
        <taxon>Ruminantia</taxon>
        <taxon>Pecora</taxon>
        <taxon>Bovidae</taxon>
        <taxon>Caprinae</taxon>
        <taxon>Ovis</taxon>
    </lineage>
</organism>
<proteinExistence type="predicted"/>